<accession>A0A6J4GK54</accession>
<organism evidence="1 2">
    <name type="scientific">Flavobacterium bizetiae</name>
    <dbReference type="NCBI Taxonomy" id="2704140"/>
    <lineage>
        <taxon>Bacteria</taxon>
        <taxon>Pseudomonadati</taxon>
        <taxon>Bacteroidota</taxon>
        <taxon>Flavobacteriia</taxon>
        <taxon>Flavobacteriales</taxon>
        <taxon>Flavobacteriaceae</taxon>
        <taxon>Flavobacterium</taxon>
    </lineage>
</organism>
<protein>
    <submittedName>
        <fullName evidence="1">Uncharacterized protein</fullName>
    </submittedName>
</protein>
<keyword evidence="2" id="KW-1185">Reference proteome</keyword>
<dbReference type="EMBL" id="CADCSU010000078">
    <property type="protein sequence ID" value="CAA9197865.1"/>
    <property type="molecule type" value="Genomic_DNA"/>
</dbReference>
<proteinExistence type="predicted"/>
<reference evidence="1 2" key="1">
    <citation type="submission" date="2020-02" db="EMBL/GenBank/DDBJ databases">
        <authorList>
            <person name="Criscuolo A."/>
        </authorList>
    </citation>
    <scope>NUCLEOTIDE SEQUENCE [LARGE SCALE GENOMIC DNA]</scope>
    <source>
        <strain evidence="1">CIP105534</strain>
    </source>
</reference>
<evidence type="ECO:0000313" key="2">
    <source>
        <dbReference type="Proteomes" id="UP000479938"/>
    </source>
</evidence>
<dbReference type="AlphaFoldDB" id="A0A6J4GK54"/>
<dbReference type="RefSeq" id="WP_173970473.1">
    <property type="nucleotide sequence ID" value="NZ_CADCSU010000078.1"/>
</dbReference>
<evidence type="ECO:0000313" key="1">
    <source>
        <dbReference type="EMBL" id="CAA9197865.1"/>
    </source>
</evidence>
<sequence length="49" mass="5971">METKTVDELRFDLNVKLMKFRRFRFENGSINNPDLQERAKKGFFKKIFS</sequence>
<name>A0A6J4GK54_9FLAO</name>
<dbReference type="Proteomes" id="UP000479938">
    <property type="component" value="Unassembled WGS sequence"/>
</dbReference>
<gene>
    <name evidence="1" type="ORF">FLA105534_01826</name>
</gene>